<name>A0A9P4M7I9_9PEZI</name>
<feature type="region of interest" description="Disordered" evidence="1">
    <location>
        <begin position="84"/>
        <end position="137"/>
    </location>
</feature>
<evidence type="ECO:0000256" key="1">
    <source>
        <dbReference type="SAM" id="MobiDB-lite"/>
    </source>
</evidence>
<dbReference type="AlphaFoldDB" id="A0A9P4M7I9"/>
<gene>
    <name evidence="2" type="ORF">NA57DRAFT_58944</name>
</gene>
<protein>
    <submittedName>
        <fullName evidence="2">Uncharacterized protein</fullName>
    </submittedName>
</protein>
<dbReference type="EMBL" id="ML978130">
    <property type="protein sequence ID" value="KAF2095874.1"/>
    <property type="molecule type" value="Genomic_DNA"/>
</dbReference>
<evidence type="ECO:0000313" key="3">
    <source>
        <dbReference type="Proteomes" id="UP000799772"/>
    </source>
</evidence>
<accession>A0A9P4M7I9</accession>
<reference evidence="2" key="1">
    <citation type="journal article" date="2020" name="Stud. Mycol.">
        <title>101 Dothideomycetes genomes: a test case for predicting lifestyles and emergence of pathogens.</title>
        <authorList>
            <person name="Haridas S."/>
            <person name="Albert R."/>
            <person name="Binder M."/>
            <person name="Bloem J."/>
            <person name="Labutti K."/>
            <person name="Salamov A."/>
            <person name="Andreopoulos B."/>
            <person name="Baker S."/>
            <person name="Barry K."/>
            <person name="Bills G."/>
            <person name="Bluhm B."/>
            <person name="Cannon C."/>
            <person name="Castanera R."/>
            <person name="Culley D."/>
            <person name="Daum C."/>
            <person name="Ezra D."/>
            <person name="Gonzalez J."/>
            <person name="Henrissat B."/>
            <person name="Kuo A."/>
            <person name="Liang C."/>
            <person name="Lipzen A."/>
            <person name="Lutzoni F."/>
            <person name="Magnuson J."/>
            <person name="Mondo S."/>
            <person name="Nolan M."/>
            <person name="Ohm R."/>
            <person name="Pangilinan J."/>
            <person name="Park H.-J."/>
            <person name="Ramirez L."/>
            <person name="Alfaro M."/>
            <person name="Sun H."/>
            <person name="Tritt A."/>
            <person name="Yoshinaga Y."/>
            <person name="Zwiers L.-H."/>
            <person name="Turgeon B."/>
            <person name="Goodwin S."/>
            <person name="Spatafora J."/>
            <person name="Crous P."/>
            <person name="Grigoriev I."/>
        </authorList>
    </citation>
    <scope>NUCLEOTIDE SEQUENCE</scope>
    <source>
        <strain evidence="2">CBS 133067</strain>
    </source>
</reference>
<evidence type="ECO:0000313" key="2">
    <source>
        <dbReference type="EMBL" id="KAF2095874.1"/>
    </source>
</evidence>
<feature type="compositionally biased region" description="Basic and acidic residues" evidence="1">
    <location>
        <begin position="84"/>
        <end position="97"/>
    </location>
</feature>
<sequence>MTTQQLPQPTNPSHHHRDAFSRAAIEHINGWNSLLWNDYLNCDAFAAEAIMQAEREEMEYIDAQCAQSLKDAYPAFKARVSEAARKEQTMSSKDIEGKWQTPTVEEQGDNKVPAKPSDSKQNSTGDKPDYARDFSGSGWVQEQPFEVDPKETAEERCSACGKKHHECHCRKHSLIREAGSPREEIHLNLNPRRGSLEYERRDMYDLYNL</sequence>
<organism evidence="2 3">
    <name type="scientific">Rhizodiscina lignyota</name>
    <dbReference type="NCBI Taxonomy" id="1504668"/>
    <lineage>
        <taxon>Eukaryota</taxon>
        <taxon>Fungi</taxon>
        <taxon>Dikarya</taxon>
        <taxon>Ascomycota</taxon>
        <taxon>Pezizomycotina</taxon>
        <taxon>Dothideomycetes</taxon>
        <taxon>Pleosporomycetidae</taxon>
        <taxon>Aulographales</taxon>
        <taxon>Rhizodiscinaceae</taxon>
        <taxon>Rhizodiscina</taxon>
    </lineage>
</organism>
<keyword evidence="3" id="KW-1185">Reference proteome</keyword>
<comment type="caution">
    <text evidence="2">The sequence shown here is derived from an EMBL/GenBank/DDBJ whole genome shotgun (WGS) entry which is preliminary data.</text>
</comment>
<proteinExistence type="predicted"/>
<dbReference type="Proteomes" id="UP000799772">
    <property type="component" value="Unassembled WGS sequence"/>
</dbReference>